<name>A0A6J4NAU4_9BACT</name>
<proteinExistence type="predicted"/>
<sequence length="44" mass="4562">MNTDASVKLGGVKLDGSRYKHDGPSSFTSSSSTSYPCSSVFICG</sequence>
<organism evidence="1">
    <name type="scientific">uncultured Phycisphaerae bacterium</name>
    <dbReference type="NCBI Taxonomy" id="904963"/>
    <lineage>
        <taxon>Bacteria</taxon>
        <taxon>Pseudomonadati</taxon>
        <taxon>Planctomycetota</taxon>
        <taxon>Phycisphaerae</taxon>
        <taxon>environmental samples</taxon>
    </lineage>
</organism>
<protein>
    <submittedName>
        <fullName evidence="1">Uncharacterized protein</fullName>
    </submittedName>
</protein>
<gene>
    <name evidence="1" type="ORF">AVDCRST_MAG64-519</name>
</gene>
<evidence type="ECO:0000313" key="1">
    <source>
        <dbReference type="EMBL" id="CAA9379529.1"/>
    </source>
</evidence>
<accession>A0A6J4NAU4</accession>
<reference evidence="1" key="1">
    <citation type="submission" date="2020-02" db="EMBL/GenBank/DDBJ databases">
        <authorList>
            <person name="Meier V. D."/>
        </authorList>
    </citation>
    <scope>NUCLEOTIDE SEQUENCE</scope>
    <source>
        <strain evidence="1">AVDCRST_MAG64</strain>
    </source>
</reference>
<dbReference type="AlphaFoldDB" id="A0A6J4NAU4"/>
<dbReference type="EMBL" id="CADCUQ010000144">
    <property type="protein sequence ID" value="CAA9379529.1"/>
    <property type="molecule type" value="Genomic_DNA"/>
</dbReference>